<evidence type="ECO:0000313" key="2">
    <source>
        <dbReference type="EMBL" id="PZG50390.1"/>
    </source>
</evidence>
<dbReference type="Proteomes" id="UP000248544">
    <property type="component" value="Unassembled WGS sequence"/>
</dbReference>
<dbReference type="AlphaFoldDB" id="A0A2W2HJ17"/>
<protein>
    <submittedName>
        <fullName evidence="2">Uncharacterized protein</fullName>
    </submittedName>
</protein>
<accession>A0A2W2HJ17</accession>
<feature type="region of interest" description="Disordered" evidence="1">
    <location>
        <begin position="74"/>
        <end position="112"/>
    </location>
</feature>
<evidence type="ECO:0000313" key="3">
    <source>
        <dbReference type="Proteomes" id="UP000248544"/>
    </source>
</evidence>
<keyword evidence="3" id="KW-1185">Reference proteome</keyword>
<dbReference type="EMBL" id="POUA01000061">
    <property type="protein sequence ID" value="PZG50390.1"/>
    <property type="molecule type" value="Genomic_DNA"/>
</dbReference>
<sequence>MRLPTDGFLLGCTARPLLMVWEVQAGERTAGGVTDDQAAAETAMFDALRTHPTGRGRIRYARLSFIGIGYVYGPTLSPRTDERRHDDRRRKRRRCRRRLGRHPMSGHGGVARAWGAAVPDGGPPGARPARGCSQGLFAFA</sequence>
<comment type="caution">
    <text evidence="2">The sequence shown here is derived from an EMBL/GenBank/DDBJ whole genome shotgun (WGS) entry which is preliminary data.</text>
</comment>
<proteinExistence type="predicted"/>
<gene>
    <name evidence="2" type="ORF">C1I98_10635</name>
</gene>
<name>A0A2W2HJ17_9ACTN</name>
<organism evidence="2 3">
    <name type="scientific">Spongiactinospora gelatinilytica</name>
    <dbReference type="NCBI Taxonomy" id="2666298"/>
    <lineage>
        <taxon>Bacteria</taxon>
        <taxon>Bacillati</taxon>
        <taxon>Actinomycetota</taxon>
        <taxon>Actinomycetes</taxon>
        <taxon>Streptosporangiales</taxon>
        <taxon>Streptosporangiaceae</taxon>
        <taxon>Spongiactinospora</taxon>
    </lineage>
</organism>
<dbReference type="RefSeq" id="WP_111167002.1">
    <property type="nucleotide sequence ID" value="NZ_POUA01000061.1"/>
</dbReference>
<evidence type="ECO:0000256" key="1">
    <source>
        <dbReference type="SAM" id="MobiDB-lite"/>
    </source>
</evidence>
<reference evidence="2 3" key="1">
    <citation type="submission" date="2018-01" db="EMBL/GenBank/DDBJ databases">
        <title>Draft genome sequence of Sphaerisporangium sp. 7K107.</title>
        <authorList>
            <person name="Sahin N."/>
            <person name="Saygin H."/>
            <person name="Ay H."/>
        </authorList>
    </citation>
    <scope>NUCLEOTIDE SEQUENCE [LARGE SCALE GENOMIC DNA]</scope>
    <source>
        <strain evidence="2 3">7K107</strain>
    </source>
</reference>
<feature type="compositionally biased region" description="Basic residues" evidence="1">
    <location>
        <begin position="86"/>
        <end position="101"/>
    </location>
</feature>